<evidence type="ECO:0000313" key="1">
    <source>
        <dbReference type="EMBL" id="AIE59413.1"/>
    </source>
</evidence>
<organism evidence="1 2">
    <name type="scientific">Bacillus methanolicus (strain MGA3 / ATCC 53907)</name>
    <dbReference type="NCBI Taxonomy" id="796606"/>
    <lineage>
        <taxon>Bacteria</taxon>
        <taxon>Bacillati</taxon>
        <taxon>Bacillota</taxon>
        <taxon>Bacilli</taxon>
        <taxon>Bacillales</taxon>
        <taxon>Bacillaceae</taxon>
        <taxon>Bacillus</taxon>
    </lineage>
</organism>
<dbReference type="HOGENOM" id="CLU_042636_0_0_9"/>
<evidence type="ECO:0000313" key="2">
    <source>
        <dbReference type="Proteomes" id="UP000027602"/>
    </source>
</evidence>
<name>A0A068LR33_BACMM</name>
<reference evidence="1 2" key="1">
    <citation type="journal article" date="2015" name="BMC Genomics">
        <title>Transcriptome analysis of thermophilic methylotrophic Bacillus methanolicus MGA3 using RNA-sequencing provides detailed insights into its previously uncharted transcriptional landscape.</title>
        <authorList>
            <person name="Irla M."/>
            <person name="Neshat A."/>
            <person name="Brautaset T."/>
            <person name="Ruckert C."/>
            <person name="Kalinowski J."/>
            <person name="Wendisch V.F."/>
        </authorList>
    </citation>
    <scope>NUCLEOTIDE SEQUENCE [LARGE SCALE GENOMIC DNA]</scope>
    <source>
        <strain evidence="2">MGA3 / ATCC 53907</strain>
    </source>
</reference>
<keyword evidence="1" id="KW-0946">Virion</keyword>
<proteinExistence type="predicted"/>
<dbReference type="KEGG" id="bmet:BMMGA3_04905"/>
<protein>
    <submittedName>
        <fullName evidence="1">Spore coat protein S</fullName>
    </submittedName>
</protein>
<dbReference type="InterPro" id="IPR014255">
    <property type="entry name" value="Spore_coat_CotS"/>
</dbReference>
<dbReference type="EMBL" id="CP007739">
    <property type="protein sequence ID" value="AIE59413.1"/>
    <property type="molecule type" value="Genomic_DNA"/>
</dbReference>
<dbReference type="STRING" id="796606.BMMGA3_04905"/>
<dbReference type="Gene3D" id="3.30.200.20">
    <property type="entry name" value="Phosphorylase Kinase, domain 1"/>
    <property type="match status" value="1"/>
</dbReference>
<dbReference type="SUPFAM" id="SSF56112">
    <property type="entry name" value="Protein kinase-like (PK-like)"/>
    <property type="match status" value="1"/>
</dbReference>
<dbReference type="Gene3D" id="3.90.1200.10">
    <property type="match status" value="1"/>
</dbReference>
<dbReference type="GO" id="GO:0042601">
    <property type="term" value="C:endospore-forming forespore"/>
    <property type="evidence" value="ECO:0007669"/>
    <property type="project" value="TreeGrafter"/>
</dbReference>
<sequence>MSDVEEPSKINHDYLEGILDYYPFDVKDITLFSNKSGRKTWEIQTSDGVKILKQAMMKPRRMLFIANAHLHLLEKGLPIAPIHLTKNGSLCLGLGDLAFVMYDKVSGNEMTYYSKDHLGKTLEFAAQFYQASKGYQPMKESKKRARLNKWQKLYRWKLQELEGHKKIAESLPNDPFSILFLEYAEKMLQRGRDALQNLDESYYKQCTIDVLNEGGFCQQDFTLARLIEVDGSAFMKELHSITQDLPSRDLRILLNKVMKKMSVWDHDLAIHMLRSYDSVHPLSKNHYRILWTDLTFPHLFCSIIHKYYLGQKRSWSDEKYMWALQNIVAVENSKDEFLSSFSDIYLEIKQQSGGKKDV</sequence>
<keyword evidence="1" id="KW-0167">Capsid protein</keyword>
<dbReference type="InterPro" id="IPR047175">
    <property type="entry name" value="CotS-like"/>
</dbReference>
<dbReference type="eggNOG" id="COG2334">
    <property type="taxonomic scope" value="Bacteria"/>
</dbReference>
<gene>
    <name evidence="1" type="primary">cotS</name>
    <name evidence="1" type="ORF">BMMGA3_04905</name>
</gene>
<dbReference type="InterPro" id="IPR011009">
    <property type="entry name" value="Kinase-like_dom_sf"/>
</dbReference>
<accession>A0A068LR33</accession>
<dbReference type="PANTHER" id="PTHR39179:SF1">
    <property type="entry name" value="SPORE COAT PROTEIN I"/>
    <property type="match status" value="1"/>
</dbReference>
<dbReference type="NCBIfam" id="TIGR02906">
    <property type="entry name" value="spore_CotS"/>
    <property type="match status" value="1"/>
</dbReference>
<keyword evidence="2" id="KW-1185">Reference proteome</keyword>
<dbReference type="OrthoDB" id="9771902at2"/>
<dbReference type="AlphaFoldDB" id="A0A068LR33"/>
<dbReference type="Proteomes" id="UP000027602">
    <property type="component" value="Chromosome"/>
</dbReference>
<dbReference type="PANTHER" id="PTHR39179">
    <property type="entry name" value="SPORE COAT PROTEIN I"/>
    <property type="match status" value="1"/>
</dbReference>